<dbReference type="Proteomes" id="UP000192448">
    <property type="component" value="Unassembled WGS sequence"/>
</dbReference>
<evidence type="ECO:0000259" key="1">
    <source>
        <dbReference type="PROSITE" id="PS50164"/>
    </source>
</evidence>
<evidence type="ECO:0000313" key="2">
    <source>
        <dbReference type="EMBL" id="ORA25192.1"/>
    </source>
</evidence>
<accession>A0A1X0A5C1</accession>
<reference evidence="2 3" key="1">
    <citation type="submission" date="2017-02" db="EMBL/GenBank/DDBJ databases">
        <title>The new phylogeny of genus Mycobacterium.</title>
        <authorList>
            <person name="Tortoli E."/>
            <person name="Trovato A."/>
            <person name="Cirillo D.M."/>
        </authorList>
    </citation>
    <scope>NUCLEOTIDE SEQUENCE [LARGE SCALE GENOMIC DNA]</scope>
    <source>
        <strain evidence="2 3">RW6</strain>
    </source>
</reference>
<comment type="caution">
    <text evidence="2">The sequence shown here is derived from an EMBL/GenBank/DDBJ whole genome shotgun (WGS) entry which is preliminary data.</text>
</comment>
<dbReference type="SUPFAM" id="SSF82771">
    <property type="entry name" value="GIY-YIG endonuclease"/>
    <property type="match status" value="1"/>
</dbReference>
<organism evidence="2 3">
    <name type="scientific">Mycobacterium aquaticum</name>
    <dbReference type="NCBI Taxonomy" id="1927124"/>
    <lineage>
        <taxon>Bacteria</taxon>
        <taxon>Bacillati</taxon>
        <taxon>Actinomycetota</taxon>
        <taxon>Actinomycetes</taxon>
        <taxon>Mycobacteriales</taxon>
        <taxon>Mycobacteriaceae</taxon>
        <taxon>Mycobacterium</taxon>
    </lineage>
</organism>
<protein>
    <recommendedName>
        <fullName evidence="1">GIY-YIG domain-containing protein</fullName>
    </recommendedName>
</protein>
<dbReference type="InterPro" id="IPR000305">
    <property type="entry name" value="GIY-YIG_endonuc"/>
</dbReference>
<proteinExistence type="predicted"/>
<dbReference type="PROSITE" id="PS50164">
    <property type="entry name" value="GIY_YIG"/>
    <property type="match status" value="1"/>
</dbReference>
<feature type="domain" description="GIY-YIG" evidence="1">
    <location>
        <begin position="33"/>
        <end position="108"/>
    </location>
</feature>
<dbReference type="Gene3D" id="3.40.1440.10">
    <property type="entry name" value="GIY-YIG endonuclease"/>
    <property type="match status" value="1"/>
</dbReference>
<keyword evidence="3" id="KW-1185">Reference proteome</keyword>
<dbReference type="InterPro" id="IPR035901">
    <property type="entry name" value="GIY-YIG_endonuc_sf"/>
</dbReference>
<dbReference type="EMBL" id="MVHF01000054">
    <property type="protein sequence ID" value="ORA25192.1"/>
    <property type="molecule type" value="Genomic_DNA"/>
</dbReference>
<gene>
    <name evidence="2" type="ORF">BST13_33260</name>
</gene>
<dbReference type="RefSeq" id="WP_083169794.1">
    <property type="nucleotide sequence ID" value="NZ_MVHF01000054.1"/>
</dbReference>
<dbReference type="STRING" id="1927124.BST13_33260"/>
<sequence length="120" mass="14023">MARERIPLGDDLLVTTLNARHLPPRRGQDAVHGQWAVYTVYESQRRIRVPLYVGVTKNMPERLHQHRRDKIWWPLAGDIKVHGYFHNREDAYEAEEQQIHALQPLLNVVANQHTEAVFDG</sequence>
<dbReference type="OrthoDB" id="4336423at2"/>
<dbReference type="AlphaFoldDB" id="A0A1X0A5C1"/>
<name>A0A1X0A5C1_9MYCO</name>
<evidence type="ECO:0000313" key="3">
    <source>
        <dbReference type="Proteomes" id="UP000192448"/>
    </source>
</evidence>